<evidence type="ECO:0000256" key="1">
    <source>
        <dbReference type="ARBA" id="ARBA00004196"/>
    </source>
</evidence>
<dbReference type="InterPro" id="IPR056412">
    <property type="entry name" value="Ig_CycH"/>
</dbReference>
<dbReference type="SUPFAM" id="SSF48452">
    <property type="entry name" value="TPR-like"/>
    <property type="match status" value="1"/>
</dbReference>
<dbReference type="HOGENOM" id="CLU_036074_1_1_6"/>
<dbReference type="PANTHER" id="PTHR47870">
    <property type="entry name" value="CYTOCHROME C-TYPE BIOGENESIS PROTEIN CCMH"/>
    <property type="match status" value="1"/>
</dbReference>
<dbReference type="EMBL" id="CR378666">
    <property type="protein sequence ID" value="CAG19366.1"/>
    <property type="molecule type" value="Genomic_DNA"/>
</dbReference>
<evidence type="ECO:0000259" key="6">
    <source>
        <dbReference type="Pfam" id="PF23892"/>
    </source>
</evidence>
<dbReference type="GO" id="GO:0017004">
    <property type="term" value="P:cytochrome complex assembly"/>
    <property type="evidence" value="ECO:0007669"/>
    <property type="project" value="UniProtKB-KW"/>
</dbReference>
<dbReference type="InterPro" id="IPR011990">
    <property type="entry name" value="TPR-like_helical_dom_sf"/>
</dbReference>
<dbReference type="PANTHER" id="PTHR47870:SF2">
    <property type="entry name" value="FORMATE-DEPENDENT NITRITE REDUCTASE COMPLEX SUBUNIT NRFF"/>
    <property type="match status" value="1"/>
</dbReference>
<dbReference type="STRING" id="298386.PBPRA0955"/>
<dbReference type="KEGG" id="ppr:PBPRA0955"/>
<dbReference type="InterPro" id="IPR051263">
    <property type="entry name" value="C-type_cytochrome_biogenesis"/>
</dbReference>
<keyword evidence="2" id="KW-0677">Repeat</keyword>
<gene>
    <name evidence="8" type="ordered locus">PBPRA0955</name>
</gene>
<evidence type="ECO:0000259" key="7">
    <source>
        <dbReference type="Pfam" id="PF23914"/>
    </source>
</evidence>
<keyword evidence="5" id="KW-0472">Membrane</keyword>
<name>Q6LTL0_PHOPR</name>
<dbReference type="NCBIfam" id="TIGR03142">
    <property type="entry name" value="cytochro_ccmI"/>
    <property type="match status" value="1"/>
</dbReference>
<keyword evidence="3" id="KW-0201">Cytochrome c-type biogenesis</keyword>
<keyword evidence="5" id="KW-1133">Transmembrane helix</keyword>
<keyword evidence="4" id="KW-0802">TPR repeat</keyword>
<dbReference type="InterPro" id="IPR017560">
    <property type="entry name" value="Cyt_c_biogenesis_CcmI"/>
</dbReference>
<accession>Q6LTL0</accession>
<proteinExistence type="predicted"/>
<evidence type="ECO:0000256" key="2">
    <source>
        <dbReference type="ARBA" id="ARBA00022737"/>
    </source>
</evidence>
<evidence type="ECO:0000256" key="3">
    <source>
        <dbReference type="ARBA" id="ARBA00022748"/>
    </source>
</evidence>
<dbReference type="Proteomes" id="UP000000593">
    <property type="component" value="Chromosome 1"/>
</dbReference>
<feature type="domain" description="Cytochrome c-type biogenesis protein H TPR" evidence="7">
    <location>
        <begin position="116"/>
        <end position="273"/>
    </location>
</feature>
<keyword evidence="5" id="KW-0812">Transmembrane</keyword>
<dbReference type="Gene3D" id="1.25.40.10">
    <property type="entry name" value="Tetratricopeptide repeat domain"/>
    <property type="match status" value="1"/>
</dbReference>
<evidence type="ECO:0000256" key="5">
    <source>
        <dbReference type="SAM" id="Phobius"/>
    </source>
</evidence>
<dbReference type="GO" id="GO:0030313">
    <property type="term" value="C:cell envelope"/>
    <property type="evidence" value="ECO:0007669"/>
    <property type="project" value="UniProtKB-SubCell"/>
</dbReference>
<organism evidence="8 9">
    <name type="scientific">Photobacterium profundum (strain SS9)</name>
    <dbReference type="NCBI Taxonomy" id="298386"/>
    <lineage>
        <taxon>Bacteria</taxon>
        <taxon>Pseudomonadati</taxon>
        <taxon>Pseudomonadota</taxon>
        <taxon>Gammaproteobacteria</taxon>
        <taxon>Vibrionales</taxon>
        <taxon>Vibrionaceae</taxon>
        <taxon>Photobacterium</taxon>
    </lineage>
</organism>
<evidence type="ECO:0000313" key="8">
    <source>
        <dbReference type="EMBL" id="CAG19366.1"/>
    </source>
</evidence>
<reference evidence="9" key="1">
    <citation type="journal article" date="2005" name="Science">
        <title>Life at depth: Photobacterium profundum genome sequence and expression analysis.</title>
        <authorList>
            <person name="Vezzi A."/>
            <person name="Campanaro S."/>
            <person name="D'Angelo M."/>
            <person name="Simonato F."/>
            <person name="Vitulo N."/>
            <person name="Lauro F.M."/>
            <person name="Cestaro A."/>
            <person name="Malacrida G."/>
            <person name="Simionati B."/>
            <person name="Cannata N."/>
            <person name="Romualdi C."/>
            <person name="Bartlett D.H."/>
            <person name="Valle G."/>
        </authorList>
    </citation>
    <scope>NUCLEOTIDE SEQUENCE [LARGE SCALE GENOMIC DNA]</scope>
    <source>
        <strain evidence="9">ATCC BAA-1253 / SS9</strain>
    </source>
</reference>
<dbReference type="GO" id="GO:0005886">
    <property type="term" value="C:plasma membrane"/>
    <property type="evidence" value="ECO:0007669"/>
    <property type="project" value="TreeGrafter"/>
</dbReference>
<feature type="transmembrane region" description="Helical" evidence="5">
    <location>
        <begin position="88"/>
        <end position="108"/>
    </location>
</feature>
<dbReference type="eggNOG" id="COG4235">
    <property type="taxonomic scope" value="Bacteria"/>
</dbReference>
<feature type="transmembrane region" description="Helical" evidence="5">
    <location>
        <begin position="6"/>
        <end position="24"/>
    </location>
</feature>
<dbReference type="Pfam" id="PF23892">
    <property type="entry name" value="Ig_CycH"/>
    <property type="match status" value="1"/>
</dbReference>
<sequence>MTLFWIVTVILVLIAGAIFVIPMYKGKEQDDVASRDELNKAFFKDRISELEEENSEGLVVNQDELVSELQQSLLDDVPMQAKQQAVGISPLMVLPSLILLVGICYGMYLSVGSLTKVEAWQETVSRLPDLSKRLMDDQNAEPLSDQEMDDLTLALRTRLHDTPNDATGWLLLGRIGMANRDAETSQGAMLRAYKLDPGNPEIKVGYAQTLMLVGDPNQGDFARQILRSVVQRDPSDVRALSLLAFDAFERNEYQQAVSYWTMMKNVIGENDSRTNMLTRSIERAQARIDKVSTLDVSGGSVTDKVSTVDVPADSVMVNVMLDPTVLLPAQGFLILSVHSADGAPMPIAARRMPLSSQFPITVTLDDKDSMIPERKMSSLSEMIVKARIDSDGNVMTKQGDWYGQSDVLSLGTSTIVTINKQYQ</sequence>
<dbReference type="AlphaFoldDB" id="Q6LTL0"/>
<keyword evidence="9" id="KW-1185">Reference proteome</keyword>
<dbReference type="RefSeq" id="WP_011217700.1">
    <property type="nucleotide sequence ID" value="NC_006370.1"/>
</dbReference>
<dbReference type="InterPro" id="IPR056413">
    <property type="entry name" value="TPR_CcmH_CycH"/>
</dbReference>
<protein>
    <submittedName>
        <fullName evidence="8">Hypothetical cytochrome c-type biogenesis protein</fullName>
    </submittedName>
</protein>
<feature type="domain" description="Cytochrome c-type biogenesis protein H Ig-like" evidence="6">
    <location>
        <begin position="316"/>
        <end position="418"/>
    </location>
</feature>
<comment type="subcellular location">
    <subcellularLocation>
        <location evidence="1">Cell envelope</location>
    </subcellularLocation>
</comment>
<evidence type="ECO:0000256" key="4">
    <source>
        <dbReference type="ARBA" id="ARBA00022803"/>
    </source>
</evidence>
<evidence type="ECO:0000313" key="9">
    <source>
        <dbReference type="Proteomes" id="UP000000593"/>
    </source>
</evidence>
<dbReference type="Pfam" id="PF23914">
    <property type="entry name" value="TPR_CcmH_CycH"/>
    <property type="match status" value="1"/>
</dbReference>